<dbReference type="InParanoid" id="A0A1X2H7E6"/>
<dbReference type="GO" id="GO:0060090">
    <property type="term" value="F:molecular adaptor activity"/>
    <property type="evidence" value="ECO:0007669"/>
    <property type="project" value="TreeGrafter"/>
</dbReference>
<dbReference type="PANTHER" id="PTHR13162:SF8">
    <property type="entry name" value="CCR4-NOT TRANSCRIPTION COMPLEX SUBUNIT 1"/>
    <property type="match status" value="1"/>
</dbReference>
<gene>
    <name evidence="3" type="ORF">BCR43DRAFT_525693</name>
</gene>
<sequence length="693" mass="78736">MLYELDRLIRTSGISTCALLPPNHDICLLMRQIPLLISQSTSPLQTMLSFVEKVVYMLYKSNTTFALEAYAGFLQSLLELSVDVAKEALSWIVYANDERKYNAPVVAMLIRHELIPLEEYDVQLAKAICARQDVVIQYAVDLLGICLLSPSPMTFLEDHTLTFAALQELAAAPGEAPPSVKQLLEEVRKQAESPYDNVEKHGLDCLELRMLLAEWTRLCQHPLATNSLYRQLAKRVLSVTKGKDGQCFFFRICIETCLDHAMSFKGLSSALQKRTTLLMDAFAKLVAYMVKLENSTEGEKIALAWRAFSVVVLVLAQNHEQRGVHFNQRPFLRILSSLYAELSKIRATKVHYGITMAFSDTLYTLQPNSFPGFAFSWLQLVSNRNFVPQLLAGNGDERGKGWTVGQKLLLALLKFLGPLLEQHTLQKATRHFYRGTLRFLVVLLHDFPEFLCENYMDLVQVIPHSCIQLRNLVLSAFPRVMHLPDPFTPDLCLDRLPEFKQDPVLVTSYMSVLSKELQAATDAFTNNPTDASSFYTTVLQHATYVDKAGEFRCRVDILGALVLYAGSKTASSTAPIEKMPAMQMYKHLLSILNAEGRYILLNAIVDHLRYPNNHTYFFSNALLHLFAEQPENVKEQITRVLLERLIVNRPHPWGLLATFISMMKDMSFWDHGFIRCAPDIERLFDNVSRTIKR</sequence>
<keyword evidence="4" id="KW-1185">Reference proteome</keyword>
<dbReference type="PANTHER" id="PTHR13162">
    <property type="entry name" value="CCR4-NOT TRANSCRIPTION COMPLEX"/>
    <property type="match status" value="1"/>
</dbReference>
<protein>
    <submittedName>
        <fullName evidence="3">CCR4-Not complex component, Not1-domain-containing protein</fullName>
    </submittedName>
</protein>
<reference evidence="3 4" key="1">
    <citation type="submission" date="2016-07" db="EMBL/GenBank/DDBJ databases">
        <title>Pervasive Adenine N6-methylation of Active Genes in Fungi.</title>
        <authorList>
            <consortium name="DOE Joint Genome Institute"/>
            <person name="Mondo S.J."/>
            <person name="Dannebaum R.O."/>
            <person name="Kuo R.C."/>
            <person name="Labutti K."/>
            <person name="Haridas S."/>
            <person name="Kuo A."/>
            <person name="Salamov A."/>
            <person name="Ahrendt S.R."/>
            <person name="Lipzen A."/>
            <person name="Sullivan W."/>
            <person name="Andreopoulos W.B."/>
            <person name="Clum A."/>
            <person name="Lindquist E."/>
            <person name="Daum C."/>
            <person name="Ramamoorthy G.K."/>
            <person name="Gryganskyi A."/>
            <person name="Culley D."/>
            <person name="Magnuson J.K."/>
            <person name="James T.Y."/>
            <person name="O'Malley M.A."/>
            <person name="Stajich J.E."/>
            <person name="Spatafora J.W."/>
            <person name="Visel A."/>
            <person name="Grigoriev I.V."/>
        </authorList>
    </citation>
    <scope>NUCLEOTIDE SEQUENCE [LARGE SCALE GENOMIC DNA]</scope>
    <source>
        <strain evidence="3 4">NRRL 2496</strain>
    </source>
</reference>
<proteinExistence type="predicted"/>
<dbReference type="Proteomes" id="UP000242180">
    <property type="component" value="Unassembled WGS sequence"/>
</dbReference>
<dbReference type="Gene3D" id="1.25.40.800">
    <property type="match status" value="1"/>
</dbReference>
<dbReference type="GO" id="GO:0030015">
    <property type="term" value="C:CCR4-NOT core complex"/>
    <property type="evidence" value="ECO:0007669"/>
    <property type="project" value="InterPro"/>
</dbReference>
<dbReference type="STRING" id="13706.A0A1X2H7E6"/>
<evidence type="ECO:0000259" key="1">
    <source>
        <dbReference type="Pfam" id="PF04054"/>
    </source>
</evidence>
<dbReference type="GO" id="GO:0000932">
    <property type="term" value="C:P-body"/>
    <property type="evidence" value="ECO:0007669"/>
    <property type="project" value="TreeGrafter"/>
</dbReference>
<feature type="domain" description="CCR4-NOT transcription complex subunit 1-like NOT1 connector" evidence="2">
    <location>
        <begin position="5"/>
        <end position="189"/>
    </location>
</feature>
<evidence type="ECO:0000259" key="2">
    <source>
        <dbReference type="Pfam" id="PF25097"/>
    </source>
</evidence>
<comment type="caution">
    <text evidence="3">The sequence shown here is derived from an EMBL/GenBank/DDBJ whole genome shotgun (WGS) entry which is preliminary data.</text>
</comment>
<dbReference type="Pfam" id="PF25097">
    <property type="entry name" value="ARM_Cnot1"/>
    <property type="match status" value="1"/>
</dbReference>
<evidence type="ECO:0000313" key="3">
    <source>
        <dbReference type="EMBL" id="ORY94483.1"/>
    </source>
</evidence>
<organism evidence="3 4">
    <name type="scientific">Syncephalastrum racemosum</name>
    <name type="common">Filamentous fungus</name>
    <dbReference type="NCBI Taxonomy" id="13706"/>
    <lineage>
        <taxon>Eukaryota</taxon>
        <taxon>Fungi</taxon>
        <taxon>Fungi incertae sedis</taxon>
        <taxon>Mucoromycota</taxon>
        <taxon>Mucoromycotina</taxon>
        <taxon>Mucoromycetes</taxon>
        <taxon>Mucorales</taxon>
        <taxon>Syncephalastraceae</taxon>
        <taxon>Syncephalastrum</taxon>
    </lineage>
</organism>
<dbReference type="InterPro" id="IPR055454">
    <property type="entry name" value="CNOT1-like_NOT1_connector"/>
</dbReference>
<name>A0A1X2H7E6_SYNRA</name>
<dbReference type="GO" id="GO:0000288">
    <property type="term" value="P:nuclear-transcribed mRNA catabolic process, deadenylation-dependent decay"/>
    <property type="evidence" value="ECO:0007669"/>
    <property type="project" value="TreeGrafter"/>
</dbReference>
<dbReference type="Gene3D" id="1.25.40.790">
    <property type="match status" value="1"/>
</dbReference>
<dbReference type="AlphaFoldDB" id="A0A1X2H7E6"/>
<dbReference type="OrthoDB" id="1933107at2759"/>
<feature type="domain" description="CCR4-Not complex component Not1 C-terminal" evidence="1">
    <location>
        <begin position="348"/>
        <end position="687"/>
    </location>
</feature>
<dbReference type="Pfam" id="PF04054">
    <property type="entry name" value="Not1"/>
    <property type="match status" value="1"/>
</dbReference>
<evidence type="ECO:0000313" key="4">
    <source>
        <dbReference type="Proteomes" id="UP000242180"/>
    </source>
</evidence>
<dbReference type="InterPro" id="IPR007196">
    <property type="entry name" value="CCR4-Not_Not1_C"/>
</dbReference>
<dbReference type="InterPro" id="IPR040398">
    <property type="entry name" value="Not1"/>
</dbReference>
<dbReference type="GO" id="GO:0017148">
    <property type="term" value="P:negative regulation of translation"/>
    <property type="evidence" value="ECO:0007669"/>
    <property type="project" value="InterPro"/>
</dbReference>
<dbReference type="OMA" id="HDICLLM"/>
<dbReference type="EMBL" id="MCGN01000007">
    <property type="protein sequence ID" value="ORY94483.1"/>
    <property type="molecule type" value="Genomic_DNA"/>
</dbReference>
<accession>A0A1X2H7E6</accession>
<dbReference type="CDD" id="cd20710">
    <property type="entry name" value="NOT1_connector"/>
    <property type="match status" value="1"/>
</dbReference>